<evidence type="ECO:0000313" key="5">
    <source>
        <dbReference type="EMBL" id="MBB4965573.1"/>
    </source>
</evidence>
<evidence type="ECO:0000313" key="6">
    <source>
        <dbReference type="Proteomes" id="UP000542674"/>
    </source>
</evidence>
<dbReference type="EMBL" id="JACHJS010000001">
    <property type="protein sequence ID" value="MBB4965573.1"/>
    <property type="molecule type" value="Genomic_DNA"/>
</dbReference>
<evidence type="ECO:0008006" key="7">
    <source>
        <dbReference type="Google" id="ProtNLM"/>
    </source>
</evidence>
<dbReference type="Pfam" id="PF14011">
    <property type="entry name" value="ESX-1_EspG"/>
    <property type="match status" value="1"/>
</dbReference>
<gene>
    <name evidence="5" type="ORF">F4559_002932</name>
</gene>
<comment type="caution">
    <text evidence="5">The sequence shown here is derived from an EMBL/GenBank/DDBJ whole genome shotgun (WGS) entry which is preliminary data.</text>
</comment>
<evidence type="ECO:0000256" key="1">
    <source>
        <dbReference type="ARBA" id="ARBA00004496"/>
    </source>
</evidence>
<evidence type="ECO:0000256" key="4">
    <source>
        <dbReference type="ARBA" id="ARBA00023186"/>
    </source>
</evidence>
<protein>
    <recommendedName>
        <fullName evidence="7">ESAT-6 protein secretion system EspG family protein</fullName>
    </recommendedName>
</protein>
<evidence type="ECO:0000256" key="3">
    <source>
        <dbReference type="ARBA" id="ARBA00022490"/>
    </source>
</evidence>
<dbReference type="Proteomes" id="UP000542674">
    <property type="component" value="Unassembled WGS sequence"/>
</dbReference>
<accession>A0A7W7T2W3</accession>
<name>A0A7W7T2W3_9PSEU</name>
<keyword evidence="3" id="KW-0963">Cytoplasm</keyword>
<keyword evidence="4" id="KW-0143">Chaperone</keyword>
<dbReference type="AlphaFoldDB" id="A0A7W7T2W3"/>
<evidence type="ECO:0000256" key="2">
    <source>
        <dbReference type="ARBA" id="ARBA00006411"/>
    </source>
</evidence>
<dbReference type="InterPro" id="IPR025734">
    <property type="entry name" value="EspG"/>
</dbReference>
<comment type="subcellular location">
    <subcellularLocation>
        <location evidence="1">Cytoplasm</location>
    </subcellularLocation>
</comment>
<sequence>MKSWSLGPRELYLLCEYAERPWPAPLVEPELSVDLAGHRDDGRLAAAGLSRRGLADARGPRGAAAVLTARLRAATGTVHLVVDGAARTIAVALLEPTGASVVTQRQGVDDLAVVDVAVDRVPVVLAGLVPHVPRADTTPLSLPVGALRAAEELVVGAAASADALERLLVEHGVDRATQRRWVACLRPVLGGGQAGAGRETASRWLDTPRGRYRLAERDGWISANPLRPEDLTRDLADAVRRATGSTVDSPVA</sequence>
<keyword evidence="6" id="KW-1185">Reference proteome</keyword>
<organism evidence="5 6">
    <name type="scientific">Saccharothrix violaceirubra</name>
    <dbReference type="NCBI Taxonomy" id="413306"/>
    <lineage>
        <taxon>Bacteria</taxon>
        <taxon>Bacillati</taxon>
        <taxon>Actinomycetota</taxon>
        <taxon>Actinomycetes</taxon>
        <taxon>Pseudonocardiales</taxon>
        <taxon>Pseudonocardiaceae</taxon>
        <taxon>Saccharothrix</taxon>
    </lineage>
</organism>
<dbReference type="RefSeq" id="WP_184669169.1">
    <property type="nucleotide sequence ID" value="NZ_BAABAI010000029.1"/>
</dbReference>
<proteinExistence type="inferred from homology"/>
<reference evidence="5 6" key="1">
    <citation type="submission" date="2020-08" db="EMBL/GenBank/DDBJ databases">
        <title>Sequencing the genomes of 1000 actinobacteria strains.</title>
        <authorList>
            <person name="Klenk H.-P."/>
        </authorList>
    </citation>
    <scope>NUCLEOTIDE SEQUENCE [LARGE SCALE GENOMIC DNA]</scope>
    <source>
        <strain evidence="5 6">DSM 45084</strain>
    </source>
</reference>
<comment type="similarity">
    <text evidence="2">Belongs to the EspG family.</text>
</comment>